<proteinExistence type="predicted"/>
<dbReference type="AlphaFoldDB" id="A0A915JCV1"/>
<evidence type="ECO:0000313" key="3">
    <source>
        <dbReference type="WBParaSite" id="nRc.2.0.1.t23446-RA"/>
    </source>
</evidence>
<keyword evidence="2" id="KW-1185">Reference proteome</keyword>
<dbReference type="PROSITE" id="PS50994">
    <property type="entry name" value="INTEGRASE"/>
    <property type="match status" value="1"/>
</dbReference>
<dbReference type="PANTHER" id="PTHR37984">
    <property type="entry name" value="PROTEIN CBG26694"/>
    <property type="match status" value="1"/>
</dbReference>
<feature type="domain" description="Integrase catalytic" evidence="1">
    <location>
        <begin position="1"/>
        <end position="77"/>
    </location>
</feature>
<dbReference type="PANTHER" id="PTHR37984:SF15">
    <property type="entry name" value="INTEGRASE CATALYTIC DOMAIN-CONTAINING PROTEIN"/>
    <property type="match status" value="1"/>
</dbReference>
<dbReference type="InterPro" id="IPR036397">
    <property type="entry name" value="RNaseH_sf"/>
</dbReference>
<dbReference type="OMA" id="ENWECYL"/>
<name>A0A915JCV1_ROMCU</name>
<dbReference type="Proteomes" id="UP000887565">
    <property type="component" value="Unplaced"/>
</dbReference>
<protein>
    <submittedName>
        <fullName evidence="3">Integrase catalytic domain-containing protein</fullName>
    </submittedName>
</protein>
<dbReference type="InterPro" id="IPR050951">
    <property type="entry name" value="Retrovirus_Pol_polyprotein"/>
</dbReference>
<evidence type="ECO:0000259" key="1">
    <source>
        <dbReference type="PROSITE" id="PS50994"/>
    </source>
</evidence>
<sequence length="77" mass="9035">MLMQDICELLKIRKVKTRAYHPQCNGMVERFNQTLIAQLKKYTADDPENWECYLPYAVFAYNATPHTATRHSPFSLL</sequence>
<reference evidence="3" key="1">
    <citation type="submission" date="2022-11" db="UniProtKB">
        <authorList>
            <consortium name="WormBaseParasite"/>
        </authorList>
    </citation>
    <scope>IDENTIFICATION</scope>
</reference>
<dbReference type="WBParaSite" id="nRc.2.0.1.t23446-RA">
    <property type="protein sequence ID" value="nRc.2.0.1.t23446-RA"/>
    <property type="gene ID" value="nRc.2.0.1.g23446"/>
</dbReference>
<dbReference type="InterPro" id="IPR012337">
    <property type="entry name" value="RNaseH-like_sf"/>
</dbReference>
<dbReference type="GO" id="GO:0015074">
    <property type="term" value="P:DNA integration"/>
    <property type="evidence" value="ECO:0007669"/>
    <property type="project" value="InterPro"/>
</dbReference>
<dbReference type="InterPro" id="IPR001584">
    <property type="entry name" value="Integrase_cat-core"/>
</dbReference>
<accession>A0A915JCV1</accession>
<dbReference type="SUPFAM" id="SSF53098">
    <property type="entry name" value="Ribonuclease H-like"/>
    <property type="match status" value="1"/>
</dbReference>
<organism evidence="2 3">
    <name type="scientific">Romanomermis culicivorax</name>
    <name type="common">Nematode worm</name>
    <dbReference type="NCBI Taxonomy" id="13658"/>
    <lineage>
        <taxon>Eukaryota</taxon>
        <taxon>Metazoa</taxon>
        <taxon>Ecdysozoa</taxon>
        <taxon>Nematoda</taxon>
        <taxon>Enoplea</taxon>
        <taxon>Dorylaimia</taxon>
        <taxon>Mermithida</taxon>
        <taxon>Mermithoidea</taxon>
        <taxon>Mermithidae</taxon>
        <taxon>Romanomermis</taxon>
    </lineage>
</organism>
<dbReference type="GO" id="GO:0003676">
    <property type="term" value="F:nucleic acid binding"/>
    <property type="evidence" value="ECO:0007669"/>
    <property type="project" value="InterPro"/>
</dbReference>
<dbReference type="Gene3D" id="3.30.420.10">
    <property type="entry name" value="Ribonuclease H-like superfamily/Ribonuclease H"/>
    <property type="match status" value="1"/>
</dbReference>
<evidence type="ECO:0000313" key="2">
    <source>
        <dbReference type="Proteomes" id="UP000887565"/>
    </source>
</evidence>